<accession>A0ABT6F804</accession>
<gene>
    <name evidence="5" type="ORF">PZE19_07620</name>
</gene>
<comment type="cofactor">
    <cofactor evidence="3">
        <name>Zn(2+)</name>
        <dbReference type="ChEBI" id="CHEBI:29105"/>
    </cofactor>
</comment>
<proteinExistence type="predicted"/>
<name>A0ABT6F804_9BACT</name>
<dbReference type="PIRSF" id="PIRSF037505">
    <property type="entry name" value="Betaine_HMT"/>
    <property type="match status" value="1"/>
</dbReference>
<sequence length="300" mass="30749">MGRLRTLIGPAPLVLDGGWATEFQARGLGLYESPDAWNLTRPDDVLAVARSYVEAGAQAILTNTFQANPISLDRVGRSAEARRINEEGARISRAAAGGGALVFGSLGPTGALSSPGSERRVADAFAIQAQGLVAGGVDALVLETFDVAEARVAARAALGTGIPVVASFYFAETPDGPRTASGFSPEEAVRAMIEEGVDGVGANCGAGIGGFLDVCRRMSAACSLPIWIKPNAGLPVLEAGRAVYAETPEAFAANLPALVEAGATCVGGCCGTTPAFVAALRREAETLGQSRAFQRDGSQR</sequence>
<dbReference type="SUPFAM" id="SSF82282">
    <property type="entry name" value="Homocysteine S-methyltransferase"/>
    <property type="match status" value="1"/>
</dbReference>
<feature type="domain" description="Hcy-binding" evidence="4">
    <location>
        <begin position="1"/>
        <end position="284"/>
    </location>
</feature>
<reference evidence="5 6" key="1">
    <citation type="submission" date="2023-03" db="EMBL/GenBank/DDBJ databases">
        <title>Paludisphaera mucosa sp. nov. a novel planctomycete from northern fen.</title>
        <authorList>
            <person name="Ivanova A."/>
        </authorList>
    </citation>
    <scope>NUCLEOTIDE SEQUENCE [LARGE SCALE GENOMIC DNA]</scope>
    <source>
        <strain evidence="5 6">Pla2</strain>
    </source>
</reference>
<evidence type="ECO:0000313" key="5">
    <source>
        <dbReference type="EMBL" id="MDG3003632.1"/>
    </source>
</evidence>
<evidence type="ECO:0000259" key="4">
    <source>
        <dbReference type="PROSITE" id="PS50970"/>
    </source>
</evidence>
<keyword evidence="1 3" id="KW-0489">Methyltransferase</keyword>
<keyword evidence="3" id="KW-0862">Zinc</keyword>
<dbReference type="InterPro" id="IPR017226">
    <property type="entry name" value="BHMT-like"/>
</dbReference>
<keyword evidence="2 3" id="KW-0808">Transferase</keyword>
<feature type="binding site" evidence="3">
    <location>
        <position position="269"/>
    </location>
    <ligand>
        <name>Zn(2+)</name>
        <dbReference type="ChEBI" id="CHEBI:29105"/>
    </ligand>
</feature>
<evidence type="ECO:0000256" key="1">
    <source>
        <dbReference type="ARBA" id="ARBA00022603"/>
    </source>
</evidence>
<dbReference type="PANTHER" id="PTHR11103">
    <property type="entry name" value="SLR1189 PROTEIN"/>
    <property type="match status" value="1"/>
</dbReference>
<dbReference type="InterPro" id="IPR003726">
    <property type="entry name" value="HCY_dom"/>
</dbReference>
<evidence type="ECO:0000256" key="2">
    <source>
        <dbReference type="ARBA" id="ARBA00022679"/>
    </source>
</evidence>
<organism evidence="5 6">
    <name type="scientific">Paludisphaera mucosa</name>
    <dbReference type="NCBI Taxonomy" id="3030827"/>
    <lineage>
        <taxon>Bacteria</taxon>
        <taxon>Pseudomonadati</taxon>
        <taxon>Planctomycetota</taxon>
        <taxon>Planctomycetia</taxon>
        <taxon>Isosphaerales</taxon>
        <taxon>Isosphaeraceae</taxon>
        <taxon>Paludisphaera</taxon>
    </lineage>
</organism>
<dbReference type="InterPro" id="IPR036589">
    <property type="entry name" value="HCY_dom_sf"/>
</dbReference>
<comment type="caution">
    <text evidence="5">The sequence shown here is derived from an EMBL/GenBank/DDBJ whole genome shotgun (WGS) entry which is preliminary data.</text>
</comment>
<keyword evidence="6" id="KW-1185">Reference proteome</keyword>
<keyword evidence="3" id="KW-0479">Metal-binding</keyword>
<evidence type="ECO:0000256" key="3">
    <source>
        <dbReference type="PROSITE-ProRule" id="PRU00333"/>
    </source>
</evidence>
<dbReference type="Pfam" id="PF02574">
    <property type="entry name" value="S-methyl_trans"/>
    <property type="match status" value="1"/>
</dbReference>
<dbReference type="PROSITE" id="PS50970">
    <property type="entry name" value="HCY"/>
    <property type="match status" value="1"/>
</dbReference>
<feature type="binding site" evidence="3">
    <location>
        <position position="270"/>
    </location>
    <ligand>
        <name>Zn(2+)</name>
        <dbReference type="ChEBI" id="CHEBI:29105"/>
    </ligand>
</feature>
<feature type="binding site" evidence="3">
    <location>
        <position position="204"/>
    </location>
    <ligand>
        <name>Zn(2+)</name>
        <dbReference type="ChEBI" id="CHEBI:29105"/>
    </ligand>
</feature>
<dbReference type="EMBL" id="JARRAG010000001">
    <property type="protein sequence ID" value="MDG3003632.1"/>
    <property type="molecule type" value="Genomic_DNA"/>
</dbReference>
<dbReference type="RefSeq" id="WP_277859982.1">
    <property type="nucleotide sequence ID" value="NZ_JARRAG010000001.1"/>
</dbReference>
<dbReference type="PANTHER" id="PTHR11103:SF18">
    <property type="entry name" value="SLR1189 PROTEIN"/>
    <property type="match status" value="1"/>
</dbReference>
<dbReference type="Gene3D" id="3.20.20.330">
    <property type="entry name" value="Homocysteine-binding-like domain"/>
    <property type="match status" value="1"/>
</dbReference>
<protein>
    <submittedName>
        <fullName evidence="5">Homocysteine S-methyltransferase family protein</fullName>
    </submittedName>
</protein>
<evidence type="ECO:0000313" key="6">
    <source>
        <dbReference type="Proteomes" id="UP001216907"/>
    </source>
</evidence>
<dbReference type="Proteomes" id="UP001216907">
    <property type="component" value="Unassembled WGS sequence"/>
</dbReference>